<dbReference type="EMBL" id="FPHL01000056">
    <property type="protein sequence ID" value="SFV68964.1"/>
    <property type="molecule type" value="Genomic_DNA"/>
</dbReference>
<dbReference type="PANTHER" id="PTHR30582:SF2">
    <property type="entry name" value="L,D-TRANSPEPTIDASE YCIB-RELATED"/>
    <property type="match status" value="1"/>
</dbReference>
<dbReference type="InterPro" id="IPR005490">
    <property type="entry name" value="LD_TPept_cat_dom"/>
</dbReference>
<keyword evidence="4" id="KW-0573">Peptidoglycan synthesis</keyword>
<feature type="domain" description="L,D-TPase catalytic" evidence="6">
    <location>
        <begin position="31"/>
        <end position="145"/>
    </location>
</feature>
<dbReference type="GO" id="GO:0071972">
    <property type="term" value="F:peptidoglycan L,D-transpeptidase activity"/>
    <property type="evidence" value="ECO:0007669"/>
    <property type="project" value="TreeGrafter"/>
</dbReference>
<evidence type="ECO:0000256" key="2">
    <source>
        <dbReference type="ARBA" id="ARBA00022679"/>
    </source>
</evidence>
<protein>
    <recommendedName>
        <fullName evidence="6">L,D-TPase catalytic domain-containing protein</fullName>
    </recommendedName>
</protein>
<dbReference type="GO" id="GO:0071555">
    <property type="term" value="P:cell wall organization"/>
    <property type="evidence" value="ECO:0007669"/>
    <property type="project" value="UniProtKB-KW"/>
</dbReference>
<keyword evidence="2" id="KW-0808">Transferase</keyword>
<dbReference type="GO" id="GO:0008360">
    <property type="term" value="P:regulation of cell shape"/>
    <property type="evidence" value="ECO:0007669"/>
    <property type="project" value="UniProtKB-KW"/>
</dbReference>
<evidence type="ECO:0000256" key="3">
    <source>
        <dbReference type="ARBA" id="ARBA00022960"/>
    </source>
</evidence>
<sequence length="176" mass="20037">MKKDKKGNTMLKVLTVICMLFAVSSDLFAYKEIVVDLSEQRAYAIEDGVIIFDGPISTGVKGRETPEGQYTILQKKRYHKSNLWPKPNGGATMNYMLRLTNSGIAMHLGYVPKKGPASHGCIRMKNGFAQRMYAWAGVGTSVYVEGDIEDWYATHQRQRRQRNYAYDNDYFVVEGY</sequence>
<dbReference type="GO" id="GO:0016740">
    <property type="term" value="F:transferase activity"/>
    <property type="evidence" value="ECO:0007669"/>
    <property type="project" value="UniProtKB-KW"/>
</dbReference>
<evidence type="ECO:0000256" key="4">
    <source>
        <dbReference type="ARBA" id="ARBA00022984"/>
    </source>
</evidence>
<organism evidence="7">
    <name type="scientific">hydrothermal vent metagenome</name>
    <dbReference type="NCBI Taxonomy" id="652676"/>
    <lineage>
        <taxon>unclassified sequences</taxon>
        <taxon>metagenomes</taxon>
        <taxon>ecological metagenomes</taxon>
    </lineage>
</organism>
<dbReference type="GO" id="GO:0018104">
    <property type="term" value="P:peptidoglycan-protein cross-linking"/>
    <property type="evidence" value="ECO:0007669"/>
    <property type="project" value="TreeGrafter"/>
</dbReference>
<dbReference type="InterPro" id="IPR050979">
    <property type="entry name" value="LD-transpeptidase"/>
</dbReference>
<dbReference type="Gene3D" id="2.40.440.10">
    <property type="entry name" value="L,D-transpeptidase catalytic domain-like"/>
    <property type="match status" value="1"/>
</dbReference>
<dbReference type="Pfam" id="PF03734">
    <property type="entry name" value="YkuD"/>
    <property type="match status" value="1"/>
</dbReference>
<dbReference type="CDD" id="cd16913">
    <property type="entry name" value="YkuD_like"/>
    <property type="match status" value="1"/>
</dbReference>
<keyword evidence="3" id="KW-0133">Cell shape</keyword>
<comment type="pathway">
    <text evidence="1">Cell wall biogenesis; peptidoglycan biosynthesis.</text>
</comment>
<dbReference type="InterPro" id="IPR038063">
    <property type="entry name" value="Transpep_catalytic_dom"/>
</dbReference>
<dbReference type="UniPathway" id="UPA00219"/>
<keyword evidence="5" id="KW-0961">Cell wall biogenesis/degradation</keyword>
<evidence type="ECO:0000256" key="1">
    <source>
        <dbReference type="ARBA" id="ARBA00004752"/>
    </source>
</evidence>
<evidence type="ECO:0000313" key="7">
    <source>
        <dbReference type="EMBL" id="SFV68964.1"/>
    </source>
</evidence>
<dbReference type="GO" id="GO:0005576">
    <property type="term" value="C:extracellular region"/>
    <property type="evidence" value="ECO:0007669"/>
    <property type="project" value="TreeGrafter"/>
</dbReference>
<proteinExistence type="predicted"/>
<dbReference type="SUPFAM" id="SSF141523">
    <property type="entry name" value="L,D-transpeptidase catalytic domain-like"/>
    <property type="match status" value="1"/>
</dbReference>
<reference evidence="7" key="1">
    <citation type="submission" date="2016-10" db="EMBL/GenBank/DDBJ databases">
        <authorList>
            <person name="de Groot N.N."/>
        </authorList>
    </citation>
    <scope>NUCLEOTIDE SEQUENCE</scope>
</reference>
<dbReference type="PROSITE" id="PS52029">
    <property type="entry name" value="LD_TPASE"/>
    <property type="match status" value="1"/>
</dbReference>
<dbReference type="AlphaFoldDB" id="A0A1W1CT55"/>
<evidence type="ECO:0000259" key="6">
    <source>
        <dbReference type="PROSITE" id="PS52029"/>
    </source>
</evidence>
<name>A0A1W1CT55_9ZZZZ</name>
<accession>A0A1W1CT55</accession>
<gene>
    <name evidence="7" type="ORF">MNB_SV-10-343</name>
</gene>
<evidence type="ECO:0000256" key="5">
    <source>
        <dbReference type="ARBA" id="ARBA00023316"/>
    </source>
</evidence>
<dbReference type="PANTHER" id="PTHR30582">
    <property type="entry name" value="L,D-TRANSPEPTIDASE"/>
    <property type="match status" value="1"/>
</dbReference>